<dbReference type="InterPro" id="IPR001130">
    <property type="entry name" value="TatD-like"/>
</dbReference>
<reference evidence="4 5" key="1">
    <citation type="submission" date="2017-11" db="EMBL/GenBank/DDBJ databases">
        <title>Genome sequence of Entomoplasma somnilux PYAN-1 (ATCC 49194).</title>
        <authorList>
            <person name="Lo W.-S."/>
            <person name="Gasparich G.E."/>
            <person name="Kuo C.-H."/>
        </authorList>
    </citation>
    <scope>NUCLEOTIDE SEQUENCE [LARGE SCALE GENOMIC DNA]</scope>
    <source>
        <strain evidence="4 5">PYAN-1</strain>
    </source>
</reference>
<feature type="binding site" evidence="3">
    <location>
        <position position="99"/>
    </location>
    <ligand>
        <name>a divalent metal cation</name>
        <dbReference type="ChEBI" id="CHEBI:60240"/>
        <label>1</label>
    </ligand>
</feature>
<dbReference type="RefSeq" id="WP_034942423.1">
    <property type="nucleotide sequence ID" value="NZ_CP024965.1"/>
</dbReference>
<dbReference type="GO" id="GO:0004536">
    <property type="term" value="F:DNA nuclease activity"/>
    <property type="evidence" value="ECO:0007669"/>
    <property type="project" value="InterPro"/>
</dbReference>
<dbReference type="FunFam" id="3.20.20.140:FF:000005">
    <property type="entry name" value="TatD family hydrolase"/>
    <property type="match status" value="1"/>
</dbReference>
<dbReference type="GO" id="GO:0016788">
    <property type="term" value="F:hydrolase activity, acting on ester bonds"/>
    <property type="evidence" value="ECO:0007669"/>
    <property type="project" value="InterPro"/>
</dbReference>
<sequence length="267" mass="30559">MKKNLIFDCHTHLNDETYEEQNIPIEEIIEEANNAGVGYLLNCAFSVASSEKAIEQAHKFENIFVAVGIHPNEVQNHKISDLKKLKILTQDSSVVAIGEVGLDYFYQKEDAEIQKQWFKDQIEIAQERDLTLMMHIRDAKGIYEAYDDVLEILEEFKPNRMIVHCFSANLEYAKKFIDLGCWINIGGAVTFKNAKELQEATAWIPLEKILVETDAPYLTPHPFRGQMNFPKNIILTVEKIAELKNLSKDEIISATTENAFKAFNIFS</sequence>
<dbReference type="PIRSF" id="PIRSF005902">
    <property type="entry name" value="DNase_TatD"/>
    <property type="match status" value="1"/>
</dbReference>
<evidence type="ECO:0000313" key="4">
    <source>
        <dbReference type="EMBL" id="ATZ18423.1"/>
    </source>
</evidence>
<keyword evidence="1 3" id="KW-0479">Metal-binding</keyword>
<dbReference type="PANTHER" id="PTHR46124:SF2">
    <property type="entry name" value="D-AMINOACYL-TRNA DEACYLASE"/>
    <property type="match status" value="1"/>
</dbReference>
<feature type="binding site" evidence="3">
    <location>
        <position position="164"/>
    </location>
    <ligand>
        <name>a divalent metal cation</name>
        <dbReference type="ChEBI" id="CHEBI:60240"/>
        <label>2</label>
    </ligand>
</feature>
<dbReference type="AlphaFoldDB" id="A0A2K8P0K0"/>
<evidence type="ECO:0000313" key="5">
    <source>
        <dbReference type="Proteomes" id="UP000232230"/>
    </source>
</evidence>
<dbReference type="Proteomes" id="UP000232230">
    <property type="component" value="Chromosome"/>
</dbReference>
<dbReference type="CDD" id="cd01310">
    <property type="entry name" value="TatD_DNAse"/>
    <property type="match status" value="1"/>
</dbReference>
<dbReference type="KEGG" id="esx:ESOMN_v1c00370"/>
<feature type="binding site" evidence="3">
    <location>
        <position position="214"/>
    </location>
    <ligand>
        <name>a divalent metal cation</name>
        <dbReference type="ChEBI" id="CHEBI:60240"/>
        <label>1</label>
    </ligand>
</feature>
<protein>
    <submittedName>
        <fullName evidence="4">Mg-dependent DNase</fullName>
    </submittedName>
</protein>
<keyword evidence="2" id="KW-0378">Hydrolase</keyword>
<dbReference type="Gene3D" id="3.20.20.140">
    <property type="entry name" value="Metal-dependent hydrolases"/>
    <property type="match status" value="1"/>
</dbReference>
<name>A0A2K8P0K0_9MOLU</name>
<evidence type="ECO:0000256" key="1">
    <source>
        <dbReference type="ARBA" id="ARBA00022723"/>
    </source>
</evidence>
<accession>A0A2K8P0K0</accession>
<dbReference type="InterPro" id="IPR015991">
    <property type="entry name" value="TatD/YcfH-like"/>
</dbReference>
<dbReference type="SUPFAM" id="SSF51556">
    <property type="entry name" value="Metallo-dependent hydrolases"/>
    <property type="match status" value="1"/>
</dbReference>
<keyword evidence="5" id="KW-1185">Reference proteome</keyword>
<dbReference type="GO" id="GO:0005829">
    <property type="term" value="C:cytosol"/>
    <property type="evidence" value="ECO:0007669"/>
    <property type="project" value="TreeGrafter"/>
</dbReference>
<feature type="binding site" evidence="3">
    <location>
        <position position="12"/>
    </location>
    <ligand>
        <name>a divalent metal cation</name>
        <dbReference type="ChEBI" id="CHEBI:60240"/>
        <label>1</label>
    </ligand>
</feature>
<feature type="binding site" evidence="3">
    <location>
        <position position="135"/>
    </location>
    <ligand>
        <name>a divalent metal cation</name>
        <dbReference type="ChEBI" id="CHEBI:60240"/>
        <label>2</label>
    </ligand>
</feature>
<evidence type="ECO:0000256" key="2">
    <source>
        <dbReference type="ARBA" id="ARBA00022801"/>
    </source>
</evidence>
<dbReference type="Pfam" id="PF01026">
    <property type="entry name" value="TatD_DNase"/>
    <property type="match status" value="1"/>
</dbReference>
<dbReference type="PANTHER" id="PTHR46124">
    <property type="entry name" value="D-AMINOACYL-TRNA DEACYLASE"/>
    <property type="match status" value="1"/>
</dbReference>
<dbReference type="GO" id="GO:0046872">
    <property type="term" value="F:metal ion binding"/>
    <property type="evidence" value="ECO:0007669"/>
    <property type="project" value="UniProtKB-KW"/>
</dbReference>
<evidence type="ECO:0000256" key="3">
    <source>
        <dbReference type="PIRSR" id="PIRSR005902-1"/>
    </source>
</evidence>
<gene>
    <name evidence="4" type="primary">tatD</name>
    <name evidence="4" type="ORF">ESOMN_v1c00370</name>
</gene>
<dbReference type="InterPro" id="IPR032466">
    <property type="entry name" value="Metal_Hydrolase"/>
</dbReference>
<organism evidence="4 5">
    <name type="scientific">Williamsoniiplasma somnilux</name>
    <dbReference type="NCBI Taxonomy" id="215578"/>
    <lineage>
        <taxon>Bacteria</taxon>
        <taxon>Bacillati</taxon>
        <taxon>Mycoplasmatota</taxon>
        <taxon>Mollicutes</taxon>
        <taxon>Entomoplasmatales</taxon>
        <taxon>Williamsoniiplasma</taxon>
    </lineage>
</organism>
<proteinExistence type="predicted"/>
<dbReference type="NCBIfam" id="TIGR00010">
    <property type="entry name" value="YchF/TatD family DNA exonuclease"/>
    <property type="match status" value="1"/>
</dbReference>
<feature type="binding site" evidence="3">
    <location>
        <position position="10"/>
    </location>
    <ligand>
        <name>a divalent metal cation</name>
        <dbReference type="ChEBI" id="CHEBI:60240"/>
        <label>1</label>
    </ligand>
</feature>
<dbReference type="EMBL" id="CP024965">
    <property type="protein sequence ID" value="ATZ18423.1"/>
    <property type="molecule type" value="Genomic_DNA"/>
</dbReference>